<evidence type="ECO:0000259" key="1">
    <source>
        <dbReference type="Pfam" id="PF01636"/>
    </source>
</evidence>
<reference evidence="3" key="1">
    <citation type="journal article" date="2019" name="Int. J. Syst. Evol. Microbiol.">
        <title>The Global Catalogue of Microorganisms (GCM) 10K type strain sequencing project: providing services to taxonomists for standard genome sequencing and annotation.</title>
        <authorList>
            <consortium name="The Broad Institute Genomics Platform"/>
            <consortium name="The Broad Institute Genome Sequencing Center for Infectious Disease"/>
            <person name="Wu L."/>
            <person name="Ma J."/>
        </authorList>
    </citation>
    <scope>NUCLEOTIDE SEQUENCE [LARGE SCALE GENOMIC DNA]</scope>
    <source>
        <strain evidence="3">TBRC 1276</strain>
    </source>
</reference>
<dbReference type="SUPFAM" id="SSF56112">
    <property type="entry name" value="Protein kinase-like (PK-like)"/>
    <property type="match status" value="1"/>
</dbReference>
<keyword evidence="3" id="KW-1185">Reference proteome</keyword>
<keyword evidence="2" id="KW-0808">Transferase</keyword>
<protein>
    <submittedName>
        <fullName evidence="2">Aminoglycoside phosphotransferase family protein</fullName>
        <ecNumber evidence="2">2.7.1.-</ecNumber>
    </submittedName>
</protein>
<accession>A0ABV8G6Y2</accession>
<feature type="domain" description="Aminoglycoside phosphotransferase" evidence="1">
    <location>
        <begin position="157"/>
        <end position="340"/>
    </location>
</feature>
<dbReference type="Gene3D" id="3.90.1200.10">
    <property type="match status" value="1"/>
</dbReference>
<organism evidence="2 3">
    <name type="scientific">Nonomuraea purpurea</name>
    <dbReference type="NCBI Taxonomy" id="1849276"/>
    <lineage>
        <taxon>Bacteria</taxon>
        <taxon>Bacillati</taxon>
        <taxon>Actinomycetota</taxon>
        <taxon>Actinomycetes</taxon>
        <taxon>Streptosporangiales</taxon>
        <taxon>Streptosporangiaceae</taxon>
        <taxon>Nonomuraea</taxon>
    </lineage>
</organism>
<dbReference type="GO" id="GO:0016740">
    <property type="term" value="F:transferase activity"/>
    <property type="evidence" value="ECO:0007669"/>
    <property type="project" value="UniProtKB-KW"/>
</dbReference>
<sequence length="403" mass="42950">MSRTVSVWVTSGADRLGVVGPFPVDVPWWAEVEPVVAHIRRTLGVDVLVLRLLRVEGGEGGRDGHATYHAEALRHSGSPAPLPADQTPLDDEQELRAPWATIDGLREALSWASDALTAAGRPMSGPVEQRRTWNLAGLFRLPTDRGPVWLKTTPRFATDEAAVIGAFAGQSQDLVPAVIAAATGRVLLEHVPGEDCWDAPDEIIAGAVTRLVAAQAALAGEVPAGVPDRRGPVLAARVHDLLDGDVGRALTSEELADAYELVERWPLLDGCGLPDTLVHGDFHPGNCRSDGGPPVLVDFADAHLGNPVLDGVRICDFLPEARRPAAARAWIGAWTAHAPGSDPARALTIAEPLAHLAYAVRYQEFLDGIEPSEHVYHLDDPVSSVRAALRACSSPEQKLAVRG</sequence>
<dbReference type="InterPro" id="IPR002575">
    <property type="entry name" value="Aminoglycoside_PTrfase"/>
</dbReference>
<dbReference type="EMBL" id="JBHSBI010000006">
    <property type="protein sequence ID" value="MFC4008366.1"/>
    <property type="molecule type" value="Genomic_DNA"/>
</dbReference>
<dbReference type="Proteomes" id="UP001595851">
    <property type="component" value="Unassembled WGS sequence"/>
</dbReference>
<dbReference type="RefSeq" id="WP_379528432.1">
    <property type="nucleotide sequence ID" value="NZ_JBHSBI010000006.1"/>
</dbReference>
<dbReference type="InterPro" id="IPR011009">
    <property type="entry name" value="Kinase-like_dom_sf"/>
</dbReference>
<name>A0ABV8G6Y2_9ACTN</name>
<proteinExistence type="predicted"/>
<evidence type="ECO:0000313" key="3">
    <source>
        <dbReference type="Proteomes" id="UP001595851"/>
    </source>
</evidence>
<gene>
    <name evidence="2" type="ORF">ACFOY2_14135</name>
</gene>
<evidence type="ECO:0000313" key="2">
    <source>
        <dbReference type="EMBL" id="MFC4008366.1"/>
    </source>
</evidence>
<dbReference type="Pfam" id="PF01636">
    <property type="entry name" value="APH"/>
    <property type="match status" value="1"/>
</dbReference>
<comment type="caution">
    <text evidence="2">The sequence shown here is derived from an EMBL/GenBank/DDBJ whole genome shotgun (WGS) entry which is preliminary data.</text>
</comment>
<dbReference type="EC" id="2.7.1.-" evidence="2"/>